<reference evidence="2" key="1">
    <citation type="submission" date="2020-02" db="EMBL/GenBank/DDBJ databases">
        <authorList>
            <person name="Meier V. D."/>
        </authorList>
    </citation>
    <scope>NUCLEOTIDE SEQUENCE</scope>
    <source>
        <strain evidence="2">AVDCRST_MAG12</strain>
    </source>
</reference>
<evidence type="ECO:0000313" key="2">
    <source>
        <dbReference type="EMBL" id="CAA9520524.1"/>
    </source>
</evidence>
<proteinExistence type="predicted"/>
<organism evidence="2">
    <name type="scientific">uncultured Rubrobacteraceae bacterium</name>
    <dbReference type="NCBI Taxonomy" id="349277"/>
    <lineage>
        <taxon>Bacteria</taxon>
        <taxon>Bacillati</taxon>
        <taxon>Actinomycetota</taxon>
        <taxon>Rubrobacteria</taxon>
        <taxon>Rubrobacterales</taxon>
        <taxon>Rubrobacteraceae</taxon>
        <taxon>environmental samples</taxon>
    </lineage>
</organism>
<feature type="compositionally biased region" description="Basic and acidic residues" evidence="1">
    <location>
        <begin position="82"/>
        <end position="101"/>
    </location>
</feature>
<name>A0A6J4TDR8_9ACTN</name>
<accession>A0A6J4TDR8</accession>
<evidence type="ECO:0000256" key="1">
    <source>
        <dbReference type="SAM" id="MobiDB-lite"/>
    </source>
</evidence>
<sequence>GSGWAQGGGRGLRYGRGQGMLRWEARPLEDAGSGDNVACRCGGRDPRPPLPRAHRRRRSTAARRSPTSQTSTGAPPRPPGSRARDLDEKTTSRGTLDEKAPRSIPGCRPAIFPQRLPFALQEGRASL</sequence>
<dbReference type="AlphaFoldDB" id="A0A6J4TDR8"/>
<feature type="non-terminal residue" evidence="2">
    <location>
        <position position="127"/>
    </location>
</feature>
<feature type="non-terminal residue" evidence="2">
    <location>
        <position position="1"/>
    </location>
</feature>
<feature type="region of interest" description="Disordered" evidence="1">
    <location>
        <begin position="25"/>
        <end position="127"/>
    </location>
</feature>
<dbReference type="EMBL" id="CADCVK010000526">
    <property type="protein sequence ID" value="CAA9520524.1"/>
    <property type="molecule type" value="Genomic_DNA"/>
</dbReference>
<feature type="compositionally biased region" description="Low complexity" evidence="1">
    <location>
        <begin position="62"/>
        <end position="74"/>
    </location>
</feature>
<protein>
    <submittedName>
        <fullName evidence="2">Uncharacterized protein</fullName>
    </submittedName>
</protein>
<gene>
    <name evidence="2" type="ORF">AVDCRST_MAG12-3750</name>
</gene>
<feature type="compositionally biased region" description="Basic residues" evidence="1">
    <location>
        <begin position="52"/>
        <end position="61"/>
    </location>
</feature>